<dbReference type="InterPro" id="IPR001926">
    <property type="entry name" value="TrpB-like_PALP"/>
</dbReference>
<gene>
    <name evidence="7" type="ORF">EHS89_20230</name>
</gene>
<comment type="caution">
    <text evidence="7">The sequence shown here is derived from an EMBL/GenBank/DDBJ whole genome shotgun (WGS) entry which is preliminary data.</text>
</comment>
<dbReference type="PANTHER" id="PTHR43780">
    <property type="entry name" value="1-AMINOCYCLOPROPANE-1-CARBOXYLATE DEAMINASE-RELATED"/>
    <property type="match status" value="1"/>
</dbReference>
<dbReference type="InterPro" id="IPR027278">
    <property type="entry name" value="ACCD_DCysDesulf"/>
</dbReference>
<keyword evidence="3 5" id="KW-0663">Pyridoxal phosphate</keyword>
<evidence type="ECO:0000256" key="1">
    <source>
        <dbReference type="ARBA" id="ARBA00001933"/>
    </source>
</evidence>
<comment type="cofactor">
    <cofactor evidence="1">
        <name>pyridoxal 5'-phosphate</name>
        <dbReference type="ChEBI" id="CHEBI:597326"/>
    </cofactor>
</comment>
<comment type="similarity">
    <text evidence="2">Belongs to the ACC deaminase/D-cysteine desulfhydrase family.</text>
</comment>
<evidence type="ECO:0000313" key="7">
    <source>
        <dbReference type="EMBL" id="RRC96880.1"/>
    </source>
</evidence>
<evidence type="ECO:0000256" key="4">
    <source>
        <dbReference type="PIRSR" id="PIRSR006278-1"/>
    </source>
</evidence>
<dbReference type="GO" id="GO:0019148">
    <property type="term" value="F:D-cysteine desulfhydrase activity"/>
    <property type="evidence" value="ECO:0007669"/>
    <property type="project" value="TreeGrafter"/>
</dbReference>
<dbReference type="OrthoDB" id="9801249at2"/>
<sequence>MTNGNLLNEAPSIAIDALELSEFVTAGVDLDLLRLDQVHPQISGNKWFKLKYAVQAILLSDCHTVLSFGGAWSNHIHALAYAGFCLGIKTIGVIRGERPQQLSATLEDAVSWGMELHFVSRAAYRDKSSPSFIAQLEQQFGRFHLLPEGGSGGWVVAGCRDIVSLFDTVGYDLICCACGTGGTLAGLIAAKPDGAQLLGVSALKGGGFLYEDIRGLLQRASVSDPGGWRLALDDHEGGYAKITPELALEIARFTDQTGIELEPVYTGKAYLALLRALRRGELRAGQRILLIHTGGMQGARGMKEIMLKQLKRSEYEYNV</sequence>
<dbReference type="Proteomes" id="UP000267535">
    <property type="component" value="Unassembled WGS sequence"/>
</dbReference>
<proteinExistence type="inferred from homology"/>
<evidence type="ECO:0000256" key="2">
    <source>
        <dbReference type="ARBA" id="ARBA00008639"/>
    </source>
</evidence>
<dbReference type="Pfam" id="PF00291">
    <property type="entry name" value="PALP"/>
    <property type="match status" value="1"/>
</dbReference>
<reference evidence="7 8" key="1">
    <citation type="submission" date="2018-11" db="EMBL/GenBank/DDBJ databases">
        <title>The draft genome sequence of Amphritea balenae JAMM 1525T.</title>
        <authorList>
            <person name="Fang Z."/>
            <person name="Zhang Y."/>
            <person name="Han X."/>
        </authorList>
    </citation>
    <scope>NUCLEOTIDE SEQUENCE [LARGE SCALE GENOMIC DNA]</scope>
    <source>
        <strain evidence="7 8">JAMM 1525</strain>
    </source>
</reference>
<evidence type="ECO:0000259" key="6">
    <source>
        <dbReference type="Pfam" id="PF00291"/>
    </source>
</evidence>
<evidence type="ECO:0000313" key="8">
    <source>
        <dbReference type="Proteomes" id="UP000267535"/>
    </source>
</evidence>
<keyword evidence="8" id="KW-1185">Reference proteome</keyword>
<feature type="domain" description="Tryptophan synthase beta chain-like PALP" evidence="6">
    <location>
        <begin position="32"/>
        <end position="294"/>
    </location>
</feature>
<dbReference type="PANTHER" id="PTHR43780:SF2">
    <property type="entry name" value="1-AMINOCYCLOPROPANE-1-CARBOXYLATE DEAMINASE-RELATED"/>
    <property type="match status" value="1"/>
</dbReference>
<protein>
    <submittedName>
        <fullName evidence="7">Pyridoxal-phosphate dependent enzyme</fullName>
    </submittedName>
</protein>
<feature type="active site" description="Nucleophile" evidence="4">
    <location>
        <position position="73"/>
    </location>
</feature>
<dbReference type="Gene3D" id="3.40.50.1100">
    <property type="match status" value="2"/>
</dbReference>
<evidence type="ECO:0000256" key="3">
    <source>
        <dbReference type="ARBA" id="ARBA00022898"/>
    </source>
</evidence>
<feature type="modified residue" description="N6-(pyridoxal phosphate)lysine" evidence="5">
    <location>
        <position position="46"/>
    </location>
</feature>
<organism evidence="7 8">
    <name type="scientific">Amphritea balenae</name>
    <dbReference type="NCBI Taxonomy" id="452629"/>
    <lineage>
        <taxon>Bacteria</taxon>
        <taxon>Pseudomonadati</taxon>
        <taxon>Pseudomonadota</taxon>
        <taxon>Gammaproteobacteria</taxon>
        <taxon>Oceanospirillales</taxon>
        <taxon>Oceanospirillaceae</taxon>
        <taxon>Amphritea</taxon>
    </lineage>
</organism>
<dbReference type="PIRSF" id="PIRSF006278">
    <property type="entry name" value="ACCD_DCysDesulf"/>
    <property type="match status" value="1"/>
</dbReference>
<dbReference type="AlphaFoldDB" id="A0A3P1SIS7"/>
<evidence type="ECO:0000256" key="5">
    <source>
        <dbReference type="PIRSR" id="PIRSR006278-2"/>
    </source>
</evidence>
<dbReference type="EMBL" id="RQXV01000016">
    <property type="protein sequence ID" value="RRC96880.1"/>
    <property type="molecule type" value="Genomic_DNA"/>
</dbReference>
<dbReference type="RefSeq" id="WP_124927989.1">
    <property type="nucleotide sequence ID" value="NZ_BMOH01000001.1"/>
</dbReference>
<name>A0A3P1SIS7_9GAMM</name>
<dbReference type="InterPro" id="IPR036052">
    <property type="entry name" value="TrpB-like_PALP_sf"/>
</dbReference>
<accession>A0A3P1SIS7</accession>
<dbReference type="SUPFAM" id="SSF53686">
    <property type="entry name" value="Tryptophan synthase beta subunit-like PLP-dependent enzymes"/>
    <property type="match status" value="1"/>
</dbReference>